<dbReference type="InterPro" id="IPR031330">
    <property type="entry name" value="Gly_Hdrlase_35_cat"/>
</dbReference>
<keyword evidence="7" id="KW-1185">Reference proteome</keyword>
<dbReference type="AlphaFoldDB" id="A0A151RM66"/>
<proteinExistence type="inferred from homology"/>
<dbReference type="GO" id="GO:0005975">
    <property type="term" value="P:carbohydrate metabolic process"/>
    <property type="evidence" value="ECO:0007669"/>
    <property type="project" value="InterPro"/>
</dbReference>
<dbReference type="STRING" id="3821.A0A151RM66"/>
<sequence>MAVGLGTGVPWVMCKQDDAPDLVINPCNGFYCDDFSPNKPYKPSLWTKSWSGLFTEFGGPIYQLPVQDLAFAVSRFIQKALQKGGSFFNYYMYLGGTNFGRSAGGPFITTSYDYDASIDEYGLIREVVIFQAHVFSSRNGACAAFLANYHSNSTAKVMFNNRKYELPPWYISIVRFQTSLIQMVPSNSKLFSWETYDEDVSSLVESSKITTFGLLEKINVTSTTRILRISEGYNFKGGCKPSISVHSTGHAAHVFINGQFSGSSFGTREDKSYTFNGLVNLHAGTNKIALLSVAVGLPQIPIERRNSVRQKKIRVRESEREEDEKFLKREERI</sequence>
<dbReference type="EC" id="3.2.1.23" evidence="3"/>
<dbReference type="InterPro" id="IPR017853">
    <property type="entry name" value="GH"/>
</dbReference>
<evidence type="ECO:0000256" key="1">
    <source>
        <dbReference type="ARBA" id="ARBA00001412"/>
    </source>
</evidence>
<comment type="similarity">
    <text evidence="2">Belongs to the glycosyl hydrolase 35 family.</text>
</comment>
<protein>
    <recommendedName>
        <fullName evidence="3">beta-galactosidase</fullName>
        <ecNumber evidence="3">3.2.1.23</ecNumber>
    </recommendedName>
</protein>
<dbReference type="GO" id="GO:0004565">
    <property type="term" value="F:beta-galactosidase activity"/>
    <property type="evidence" value="ECO:0007669"/>
    <property type="project" value="UniProtKB-EC"/>
</dbReference>
<evidence type="ECO:0000313" key="7">
    <source>
        <dbReference type="Proteomes" id="UP000075243"/>
    </source>
</evidence>
<dbReference type="EMBL" id="KQ483657">
    <property type="protein sequence ID" value="KYP43674.1"/>
    <property type="molecule type" value="Genomic_DNA"/>
</dbReference>
<dbReference type="Gene3D" id="3.20.20.80">
    <property type="entry name" value="Glycosidases"/>
    <property type="match status" value="1"/>
</dbReference>
<dbReference type="Pfam" id="PF17834">
    <property type="entry name" value="GHD"/>
    <property type="match status" value="1"/>
</dbReference>
<feature type="domain" description="Beta-galactosidase beta-sandwich" evidence="5">
    <location>
        <begin position="131"/>
        <end position="174"/>
    </location>
</feature>
<dbReference type="PANTHER" id="PTHR23421">
    <property type="entry name" value="BETA-GALACTOSIDASE RELATED"/>
    <property type="match status" value="1"/>
</dbReference>
<dbReference type="Gramene" id="C.cajan_33962.t">
    <property type="protein sequence ID" value="C.cajan_33962.t"/>
    <property type="gene ID" value="C.cajan_33962"/>
</dbReference>
<accession>A0A151RM66</accession>
<dbReference type="Proteomes" id="UP000075243">
    <property type="component" value="Unassembled WGS sequence"/>
</dbReference>
<evidence type="ECO:0000256" key="3">
    <source>
        <dbReference type="ARBA" id="ARBA00012756"/>
    </source>
</evidence>
<feature type="domain" description="Glycoside hydrolase 35 catalytic" evidence="4">
    <location>
        <begin position="2"/>
        <end position="125"/>
    </location>
</feature>
<evidence type="ECO:0000259" key="4">
    <source>
        <dbReference type="Pfam" id="PF01301"/>
    </source>
</evidence>
<keyword evidence="6" id="KW-0378">Hydrolase</keyword>
<organism evidence="6 7">
    <name type="scientific">Cajanus cajan</name>
    <name type="common">Pigeon pea</name>
    <name type="synonym">Cajanus indicus</name>
    <dbReference type="NCBI Taxonomy" id="3821"/>
    <lineage>
        <taxon>Eukaryota</taxon>
        <taxon>Viridiplantae</taxon>
        <taxon>Streptophyta</taxon>
        <taxon>Embryophyta</taxon>
        <taxon>Tracheophyta</taxon>
        <taxon>Spermatophyta</taxon>
        <taxon>Magnoliopsida</taxon>
        <taxon>eudicotyledons</taxon>
        <taxon>Gunneridae</taxon>
        <taxon>Pentapetalae</taxon>
        <taxon>rosids</taxon>
        <taxon>fabids</taxon>
        <taxon>Fabales</taxon>
        <taxon>Fabaceae</taxon>
        <taxon>Papilionoideae</taxon>
        <taxon>50 kb inversion clade</taxon>
        <taxon>NPAAA clade</taxon>
        <taxon>indigoferoid/millettioid clade</taxon>
        <taxon>Phaseoleae</taxon>
        <taxon>Cajanus</taxon>
    </lineage>
</organism>
<gene>
    <name evidence="6" type="ORF">KK1_034853</name>
</gene>
<keyword evidence="6" id="KW-0326">Glycosidase</keyword>
<dbReference type="PRINTS" id="PR00742">
    <property type="entry name" value="GLHYDRLASE35"/>
</dbReference>
<evidence type="ECO:0000256" key="2">
    <source>
        <dbReference type="ARBA" id="ARBA00009809"/>
    </source>
</evidence>
<dbReference type="SUPFAM" id="SSF49785">
    <property type="entry name" value="Galactose-binding domain-like"/>
    <property type="match status" value="1"/>
</dbReference>
<dbReference type="InterPro" id="IPR041392">
    <property type="entry name" value="GHD"/>
</dbReference>
<dbReference type="SUPFAM" id="SSF51445">
    <property type="entry name" value="(Trans)glycosidases"/>
    <property type="match status" value="1"/>
</dbReference>
<name>A0A151RM66_CAJCA</name>
<comment type="catalytic activity">
    <reaction evidence="1">
        <text>Hydrolysis of terminal non-reducing beta-D-galactose residues in beta-D-galactosides.</text>
        <dbReference type="EC" id="3.2.1.23"/>
    </reaction>
</comment>
<dbReference type="InterPro" id="IPR001944">
    <property type="entry name" value="Glycoside_Hdrlase_35"/>
</dbReference>
<dbReference type="InterPro" id="IPR008979">
    <property type="entry name" value="Galactose-bd-like_sf"/>
</dbReference>
<reference evidence="6" key="1">
    <citation type="journal article" date="2012" name="Nat. Biotechnol.">
        <title>Draft genome sequence of pigeonpea (Cajanus cajan), an orphan legume crop of resource-poor farmers.</title>
        <authorList>
            <person name="Varshney R.K."/>
            <person name="Chen W."/>
            <person name="Li Y."/>
            <person name="Bharti A.K."/>
            <person name="Saxena R.K."/>
            <person name="Schlueter J.A."/>
            <person name="Donoghue M.T."/>
            <person name="Azam S."/>
            <person name="Fan G."/>
            <person name="Whaley A.M."/>
            <person name="Farmer A.D."/>
            <person name="Sheridan J."/>
            <person name="Iwata A."/>
            <person name="Tuteja R."/>
            <person name="Penmetsa R.V."/>
            <person name="Wu W."/>
            <person name="Upadhyaya H.D."/>
            <person name="Yang S.P."/>
            <person name="Shah T."/>
            <person name="Saxena K.B."/>
            <person name="Michael T."/>
            <person name="McCombie W.R."/>
            <person name="Yang B."/>
            <person name="Zhang G."/>
            <person name="Yang H."/>
            <person name="Wang J."/>
            <person name="Spillane C."/>
            <person name="Cook D.R."/>
            <person name="May G.D."/>
            <person name="Xu X."/>
            <person name="Jackson S.A."/>
        </authorList>
    </citation>
    <scope>NUCLEOTIDE SEQUENCE [LARGE SCALE GENOMIC DNA]</scope>
</reference>
<evidence type="ECO:0000259" key="5">
    <source>
        <dbReference type="Pfam" id="PF17834"/>
    </source>
</evidence>
<evidence type="ECO:0000313" key="6">
    <source>
        <dbReference type="EMBL" id="KYP43674.1"/>
    </source>
</evidence>
<dbReference type="OMA" id="DCVANGS"/>
<dbReference type="Pfam" id="PF01301">
    <property type="entry name" value="Glyco_hydro_35"/>
    <property type="match status" value="1"/>
</dbReference>